<dbReference type="GO" id="GO:0005654">
    <property type="term" value="C:nucleoplasm"/>
    <property type="evidence" value="ECO:0007669"/>
    <property type="project" value="UniProtKB-ARBA"/>
</dbReference>
<keyword evidence="5 6" id="KW-0539">Nucleus</keyword>
<reference evidence="8" key="1">
    <citation type="journal article" date="2023" name="Plant J.">
        <title>The genome of the king protea, Protea cynaroides.</title>
        <authorList>
            <person name="Chang J."/>
            <person name="Duong T.A."/>
            <person name="Schoeman C."/>
            <person name="Ma X."/>
            <person name="Roodt D."/>
            <person name="Barker N."/>
            <person name="Li Z."/>
            <person name="Van de Peer Y."/>
            <person name="Mizrachi E."/>
        </authorList>
    </citation>
    <scope>NUCLEOTIDE SEQUENCE</scope>
    <source>
        <tissue evidence="8">Young leaves</tissue>
    </source>
</reference>
<evidence type="ECO:0000256" key="6">
    <source>
        <dbReference type="PIRNR" id="PIRNR028763"/>
    </source>
</evidence>
<keyword evidence="9" id="KW-1185">Reference proteome</keyword>
<dbReference type="InterPro" id="IPR016049">
    <property type="entry name" value="RNA_pol_Rpc34-like"/>
</dbReference>
<evidence type="ECO:0000313" key="8">
    <source>
        <dbReference type="EMBL" id="KAJ4957446.1"/>
    </source>
</evidence>
<comment type="function">
    <text evidence="6">DNA-dependent RNA polymerase catalyzes the transcription of DNA into RNA using the four ribonucleoside triphosphates as substrates. Specific peripheric component of RNA polymerase III which synthesizes small RNAs, such as 5S rRNA and tRNAs.</text>
</comment>
<dbReference type="OrthoDB" id="613763at2759"/>
<comment type="subcellular location">
    <subcellularLocation>
        <location evidence="1 6">Nucleus</location>
    </subcellularLocation>
</comment>
<dbReference type="Pfam" id="PF05158">
    <property type="entry name" value="RNA_pol_Rpc34"/>
    <property type="match status" value="2"/>
</dbReference>
<dbReference type="FunFam" id="1.10.10.10:FF:000116">
    <property type="entry name" value="DNA-directed RNA polymerase III subunit RPC6"/>
    <property type="match status" value="1"/>
</dbReference>
<keyword evidence="3 6" id="KW-0240">DNA-directed RNA polymerase</keyword>
<accession>A0A9Q0H2G5</accession>
<dbReference type="GO" id="GO:0006383">
    <property type="term" value="P:transcription by RNA polymerase III"/>
    <property type="evidence" value="ECO:0007669"/>
    <property type="project" value="UniProtKB-UniRule"/>
</dbReference>
<dbReference type="InterPro" id="IPR036390">
    <property type="entry name" value="WH_DNA-bd_sf"/>
</dbReference>
<dbReference type="PANTHER" id="PTHR12780">
    <property type="entry name" value="RNA POLYMERASE III DNA DIRECTED , 39KD SUBUNIT-RELATED"/>
    <property type="match status" value="1"/>
</dbReference>
<sequence length="236" mass="26420">MGRTPDLKRKRPISNSNSPSLTDSERVLYDLIKSKQDMGIWTRDMKRETNLQDHVVTKSLKSLQAKKLIKEVVNVQNKLKKHYLAVEFEPSKELTGGAWYVEGNLDTEFIKQLKELCSRHVFKMKVATTDGITESIRRSGVINVECTTQQIAEILRVLVLDNDIMEVRSTEVGEFASIPLGTVCYKCSGKGGPTGVSKTGAMVSIPCGVCPRISECTPDGIISPRTCLYFTKWLDF</sequence>
<evidence type="ECO:0000256" key="2">
    <source>
        <dbReference type="ARBA" id="ARBA00011038"/>
    </source>
</evidence>
<dbReference type="InterPro" id="IPR036388">
    <property type="entry name" value="WH-like_DNA-bd_sf"/>
</dbReference>
<organism evidence="8 9">
    <name type="scientific">Protea cynaroides</name>
    <dbReference type="NCBI Taxonomy" id="273540"/>
    <lineage>
        <taxon>Eukaryota</taxon>
        <taxon>Viridiplantae</taxon>
        <taxon>Streptophyta</taxon>
        <taxon>Embryophyta</taxon>
        <taxon>Tracheophyta</taxon>
        <taxon>Spermatophyta</taxon>
        <taxon>Magnoliopsida</taxon>
        <taxon>Proteales</taxon>
        <taxon>Proteaceae</taxon>
        <taxon>Protea</taxon>
    </lineage>
</organism>
<evidence type="ECO:0000256" key="5">
    <source>
        <dbReference type="ARBA" id="ARBA00023242"/>
    </source>
</evidence>
<comment type="similarity">
    <text evidence="2 6">Belongs to the eukaryotic RPC34/RPC39 RNA polymerase subunit family.</text>
</comment>
<keyword evidence="4 6" id="KW-0804">Transcription</keyword>
<evidence type="ECO:0000256" key="4">
    <source>
        <dbReference type="ARBA" id="ARBA00023163"/>
    </source>
</evidence>
<feature type="region of interest" description="Disordered" evidence="7">
    <location>
        <begin position="1"/>
        <end position="21"/>
    </location>
</feature>
<dbReference type="Proteomes" id="UP001141806">
    <property type="component" value="Unassembled WGS sequence"/>
</dbReference>
<comment type="caution">
    <text evidence="8">The sequence shown here is derived from an EMBL/GenBank/DDBJ whole genome shotgun (WGS) entry which is preliminary data.</text>
</comment>
<evidence type="ECO:0000256" key="3">
    <source>
        <dbReference type="ARBA" id="ARBA00022478"/>
    </source>
</evidence>
<dbReference type="GO" id="GO:0005666">
    <property type="term" value="C:RNA polymerase III complex"/>
    <property type="evidence" value="ECO:0007669"/>
    <property type="project" value="UniProtKB-UniRule"/>
</dbReference>
<evidence type="ECO:0000256" key="1">
    <source>
        <dbReference type="ARBA" id="ARBA00004123"/>
    </source>
</evidence>
<dbReference type="SUPFAM" id="SSF46785">
    <property type="entry name" value="Winged helix' DNA-binding domain"/>
    <property type="match status" value="1"/>
</dbReference>
<name>A0A9Q0H2G5_9MAGN</name>
<dbReference type="InterPro" id="IPR007832">
    <property type="entry name" value="RNA_pol_Rpc34"/>
</dbReference>
<proteinExistence type="inferred from homology"/>
<dbReference type="AlphaFoldDB" id="A0A9Q0H2G5"/>
<gene>
    <name evidence="8" type="ORF">NE237_024557</name>
</gene>
<dbReference type="PIRSF" id="PIRSF028763">
    <property type="entry name" value="RNA_pol_Rpc34"/>
    <property type="match status" value="1"/>
</dbReference>
<evidence type="ECO:0000256" key="7">
    <source>
        <dbReference type="SAM" id="MobiDB-lite"/>
    </source>
</evidence>
<evidence type="ECO:0000313" key="9">
    <source>
        <dbReference type="Proteomes" id="UP001141806"/>
    </source>
</evidence>
<dbReference type="GO" id="GO:0005737">
    <property type="term" value="C:cytoplasm"/>
    <property type="evidence" value="ECO:0007669"/>
    <property type="project" value="UniProtKB-ARBA"/>
</dbReference>
<dbReference type="EMBL" id="JAMYWD010000010">
    <property type="protein sequence ID" value="KAJ4957446.1"/>
    <property type="molecule type" value="Genomic_DNA"/>
</dbReference>
<dbReference type="Gene3D" id="1.10.10.10">
    <property type="entry name" value="Winged helix-like DNA-binding domain superfamily/Winged helix DNA-binding domain"/>
    <property type="match status" value="1"/>
</dbReference>
<protein>
    <recommendedName>
        <fullName evidence="6">DNA-directed RNA polymerase III subunit RPC6</fullName>
        <shortName evidence="6">RNA polymerase III subunit C6</shortName>
    </recommendedName>
</protein>